<dbReference type="PANTHER" id="PTHR45947">
    <property type="entry name" value="SULFOQUINOVOSYL TRANSFERASE SQD2"/>
    <property type="match status" value="1"/>
</dbReference>
<dbReference type="EC" id="2.4.1.250" evidence="3"/>
<keyword evidence="3" id="KW-0328">Glycosyltransferase</keyword>
<accession>A0A2L1CCR4</accession>
<dbReference type="InterPro" id="IPR028098">
    <property type="entry name" value="Glyco_trans_4-like_N"/>
</dbReference>
<sequence length="422" mass="48729">MVKRKQIYTLSDFMKFLFVAEYFPPYVMGGAEISLKILVDNLVKKGHEVVVLTPNYSSPKTKIDKKNNLKIIRFGSFRHFLFKKREKTSHEVYKKTKPIFYTFLNHYVRYSTYELRKWVKKILKNEKFDVIHANNLESILAVGPINTSAKKIAHLRDFGLFCYNRGLNKSGGLCEGCSLNNLNACMGTEGTVNKILEHEMKKRINKTSVLSSFDFLIAISNFVKEKYIDVLNVDKNKIKVIYNPISDDIVSKLSKKEARSLLNLPENKKIVLYAGSLTEEKGAHMLSDLSEKLKEHLFIVIGNGVLKELFLKKKQDNLIYLGYLSISELKDYYRAADILLVPSLWHEPFGRVVLEGAYNGCHVIGSDRGGIPEVIDWLKCGIYTKPTVENFVKEITGYREDVLTEQKLEDYDYYEKFMELFE</sequence>
<keyword evidence="3" id="KW-0808">Transferase</keyword>
<protein>
    <submittedName>
        <fullName evidence="3">D-inositol 3-phosphate glycosyltransferase</fullName>
        <ecNumber evidence="3">2.4.1.250</ecNumber>
    </submittedName>
</protein>
<proteinExistence type="predicted"/>
<dbReference type="InterPro" id="IPR001296">
    <property type="entry name" value="Glyco_trans_1"/>
</dbReference>
<dbReference type="Pfam" id="PF13439">
    <property type="entry name" value="Glyco_transf_4"/>
    <property type="match status" value="1"/>
</dbReference>
<dbReference type="GO" id="GO:0102710">
    <property type="term" value="F:D-inositol-3-phosphate glycosyltransferase activity"/>
    <property type="evidence" value="ECO:0007669"/>
    <property type="project" value="UniProtKB-EC"/>
</dbReference>
<evidence type="ECO:0000259" key="2">
    <source>
        <dbReference type="Pfam" id="PF13439"/>
    </source>
</evidence>
<dbReference type="PANTHER" id="PTHR45947:SF3">
    <property type="entry name" value="SULFOQUINOVOSYL TRANSFERASE SQD2"/>
    <property type="match status" value="1"/>
</dbReference>
<evidence type="ECO:0000313" key="3">
    <source>
        <dbReference type="EMBL" id="AVB77134.1"/>
    </source>
</evidence>
<reference evidence="4" key="1">
    <citation type="journal article" date="2018" name="Genome Announc.">
        <title>Complete Genome Sequence of the Methanococcus maripaludis Type Strain JJ (DSM 2067), a Model for Selenoprotein Synthesis in Archaea.</title>
        <authorList>
            <person name="Poehlein A."/>
            <person name="Heym D."/>
            <person name="Quitzke V."/>
            <person name="Fersch J."/>
            <person name="Daniel R."/>
            <person name="Rother M."/>
        </authorList>
    </citation>
    <scope>NUCLEOTIDE SEQUENCE [LARGE SCALE GENOMIC DNA]</scope>
    <source>
        <strain evidence="4">DSM 2067</strain>
    </source>
</reference>
<name>A0A2L1CCR4_METMI</name>
<dbReference type="Gene3D" id="3.40.50.2000">
    <property type="entry name" value="Glycogen Phosphorylase B"/>
    <property type="match status" value="2"/>
</dbReference>
<dbReference type="SUPFAM" id="SSF53756">
    <property type="entry name" value="UDP-Glycosyltransferase/glycogen phosphorylase"/>
    <property type="match status" value="1"/>
</dbReference>
<dbReference type="KEGG" id="mmad:MMJJ_17630"/>
<feature type="domain" description="Glycosyl transferase family 1" evidence="1">
    <location>
        <begin position="255"/>
        <end position="402"/>
    </location>
</feature>
<dbReference type="AlphaFoldDB" id="A0A2L1CCR4"/>
<organism evidence="3 4">
    <name type="scientific">Methanococcus maripaludis</name>
    <name type="common">Methanococcus deltae</name>
    <dbReference type="NCBI Taxonomy" id="39152"/>
    <lineage>
        <taxon>Archaea</taxon>
        <taxon>Methanobacteriati</taxon>
        <taxon>Methanobacteriota</taxon>
        <taxon>Methanomada group</taxon>
        <taxon>Methanococci</taxon>
        <taxon>Methanococcales</taxon>
        <taxon>Methanococcaceae</taxon>
        <taxon>Methanococcus</taxon>
    </lineage>
</organism>
<dbReference type="Pfam" id="PF00534">
    <property type="entry name" value="Glycos_transf_1"/>
    <property type="match status" value="1"/>
</dbReference>
<gene>
    <name evidence="3" type="primary">mshA</name>
    <name evidence="3" type="ORF">MMJJ_17630</name>
</gene>
<evidence type="ECO:0000259" key="1">
    <source>
        <dbReference type="Pfam" id="PF00534"/>
    </source>
</evidence>
<feature type="domain" description="Glycosyltransferase subfamily 4-like N-terminal" evidence="2">
    <location>
        <begin position="28"/>
        <end position="143"/>
    </location>
</feature>
<evidence type="ECO:0000313" key="4">
    <source>
        <dbReference type="Proteomes" id="UP000239462"/>
    </source>
</evidence>
<dbReference type="InterPro" id="IPR050194">
    <property type="entry name" value="Glycosyltransferase_grp1"/>
</dbReference>
<dbReference type="Proteomes" id="UP000239462">
    <property type="component" value="Chromosome"/>
</dbReference>
<dbReference type="EMBL" id="CP026606">
    <property type="protein sequence ID" value="AVB77134.1"/>
    <property type="molecule type" value="Genomic_DNA"/>
</dbReference>